<evidence type="ECO:0000256" key="5">
    <source>
        <dbReference type="SAM" id="Phobius"/>
    </source>
</evidence>
<keyword evidence="3" id="KW-0119">Carbohydrate metabolism</keyword>
<keyword evidence="5" id="KW-0812">Transmembrane</keyword>
<dbReference type="EMBL" id="CAJVRM010000229">
    <property type="protein sequence ID" value="CAG8977682.1"/>
    <property type="molecule type" value="Genomic_DNA"/>
</dbReference>
<evidence type="ECO:0000256" key="1">
    <source>
        <dbReference type="ARBA" id="ARBA00022679"/>
    </source>
</evidence>
<evidence type="ECO:0000256" key="4">
    <source>
        <dbReference type="SAM" id="MobiDB-lite"/>
    </source>
</evidence>
<comment type="caution">
    <text evidence="6">The sequence shown here is derived from an EMBL/GenBank/DDBJ whole genome shotgun (WGS) entry which is preliminary data.</text>
</comment>
<keyword evidence="1" id="KW-0808">Transferase</keyword>
<dbReference type="GO" id="GO:0006004">
    <property type="term" value="P:fucose metabolic process"/>
    <property type="evidence" value="ECO:0007669"/>
    <property type="project" value="UniProtKB-KW"/>
</dbReference>
<evidence type="ECO:0000256" key="2">
    <source>
        <dbReference type="ARBA" id="ARBA00023253"/>
    </source>
</evidence>
<organism evidence="6 7">
    <name type="scientific">Hymenoscyphus albidus</name>
    <dbReference type="NCBI Taxonomy" id="595503"/>
    <lineage>
        <taxon>Eukaryota</taxon>
        <taxon>Fungi</taxon>
        <taxon>Dikarya</taxon>
        <taxon>Ascomycota</taxon>
        <taxon>Pezizomycotina</taxon>
        <taxon>Leotiomycetes</taxon>
        <taxon>Helotiales</taxon>
        <taxon>Helotiaceae</taxon>
        <taxon>Hymenoscyphus</taxon>
    </lineage>
</organism>
<dbReference type="InterPro" id="IPR019378">
    <property type="entry name" value="GDP-Fuc_O-FucTrfase"/>
</dbReference>
<dbReference type="GO" id="GO:0016740">
    <property type="term" value="F:transferase activity"/>
    <property type="evidence" value="ECO:0007669"/>
    <property type="project" value="UniProtKB-KW"/>
</dbReference>
<sequence>MLAYQRLVYQQVYEYIVWIFNIFDMVMYCPATLSTQMFKTTRGKRNKMPPFETCNARIAFSGTQGNAADITKVVSIYMQRGYEVIGRKGVFAQAIADTDIDGPFDGSSLKELCQNTRWTPGLIFKCDPPTGGVGIVRNIYLNCLRFAIEAGATSFIIPEMIASRKLPDLAQGNKQTLLHANPPQSFERFFDLEHFTHSLRTTCPDIRTISHQNELWDKPSTAVPLQLDPFELSGPNIGDVILSSPEKWAESFRDWLNKSHLKPYSEEKPVVVTIMNPLLQLPLGYDEPRFVANFGKVLRFSEDVRRLAGTVVFALNQRFGFGIHPDRGGVQEHYYYGAHLRTEGDATSANWTGYEDQAENYLEAAKSSGLKVVYLTTGNDRDKIRFAKDAANSSVTVATKEDLLNAHGFEKEFPEMQNLGWEQKLLIDYQVLLRSSIFGGTHESSFSWNIAMRRHVLAGDGSWIPNGNKTASHERSKGRRSEGIRWNDKMGKEGLEKGELWKSIISEHLQDKEERQSFRDGLSTIFGPVSEGRVFGLAVWP</sequence>
<evidence type="ECO:0000313" key="6">
    <source>
        <dbReference type="EMBL" id="CAG8977682.1"/>
    </source>
</evidence>
<reference evidence="6" key="1">
    <citation type="submission" date="2021-07" db="EMBL/GenBank/DDBJ databases">
        <authorList>
            <person name="Durling M."/>
        </authorList>
    </citation>
    <scope>NUCLEOTIDE SEQUENCE</scope>
</reference>
<accession>A0A9N9LQS8</accession>
<dbReference type="CDD" id="cd11296">
    <property type="entry name" value="O-FucT_like"/>
    <property type="match status" value="1"/>
</dbReference>
<dbReference type="Pfam" id="PF10250">
    <property type="entry name" value="O-FucT"/>
    <property type="match status" value="1"/>
</dbReference>
<evidence type="ECO:0000256" key="3">
    <source>
        <dbReference type="ARBA" id="ARBA00023277"/>
    </source>
</evidence>
<keyword evidence="7" id="KW-1185">Reference proteome</keyword>
<dbReference type="OrthoDB" id="20368at2759"/>
<dbReference type="Proteomes" id="UP000701801">
    <property type="component" value="Unassembled WGS sequence"/>
</dbReference>
<keyword evidence="5" id="KW-1133">Transmembrane helix</keyword>
<keyword evidence="5" id="KW-0472">Membrane</keyword>
<keyword evidence="2" id="KW-0294">Fucose metabolism</keyword>
<protein>
    <submittedName>
        <fullName evidence="6">Uncharacterized protein</fullName>
    </submittedName>
</protein>
<gene>
    <name evidence="6" type="ORF">HYALB_00009627</name>
</gene>
<feature type="region of interest" description="Disordered" evidence="4">
    <location>
        <begin position="464"/>
        <end position="484"/>
    </location>
</feature>
<evidence type="ECO:0000313" key="7">
    <source>
        <dbReference type="Proteomes" id="UP000701801"/>
    </source>
</evidence>
<feature type="transmembrane region" description="Helical" evidence="5">
    <location>
        <begin position="15"/>
        <end position="38"/>
    </location>
</feature>
<proteinExistence type="predicted"/>
<dbReference type="Gene3D" id="3.40.50.11350">
    <property type="match status" value="1"/>
</dbReference>
<feature type="compositionally biased region" description="Basic and acidic residues" evidence="4">
    <location>
        <begin position="471"/>
        <end position="484"/>
    </location>
</feature>
<name>A0A9N9LQS8_9HELO</name>
<dbReference type="AlphaFoldDB" id="A0A9N9LQS8"/>